<reference evidence="1 2" key="1">
    <citation type="submission" date="2018-06" db="EMBL/GenBank/DDBJ databases">
        <title>NTM in soil in Japan.</title>
        <authorList>
            <person name="Ohya K."/>
        </authorList>
    </citation>
    <scope>NUCLEOTIDE SEQUENCE [LARGE SCALE GENOMIC DNA]</scope>
    <source>
        <strain evidence="1 2">GF28</strain>
    </source>
</reference>
<dbReference type="Proteomes" id="UP000250915">
    <property type="component" value="Unassembled WGS sequence"/>
</dbReference>
<evidence type="ECO:0000313" key="1">
    <source>
        <dbReference type="EMBL" id="RAV08127.1"/>
    </source>
</evidence>
<proteinExistence type="predicted"/>
<dbReference type="OrthoDB" id="4714782at2"/>
<dbReference type="RefSeq" id="WP_112634085.1">
    <property type="nucleotide sequence ID" value="NZ_QMEV01000040.1"/>
</dbReference>
<sequence length="183" mass="20798">MSNHVTTYRFTTIAVGDLPYPQGLGKGDHPELEFGMRRLLGHRWEDPAANERLFWTPRYQDLIRSHLKPYFDRRGDIVEVATRAVNGAHASHAFNRDITGTYAEAFTQYRCGIPSLDELIAAHGPVIAWWILDPPRLFWNGRAMWFHDGRHRLSYLRSLMQPSDPGFPVLVELSGSAIGAVAQ</sequence>
<organism evidence="1 2">
    <name type="scientific">Mycobacterium colombiense</name>
    <dbReference type="NCBI Taxonomy" id="339268"/>
    <lineage>
        <taxon>Bacteria</taxon>
        <taxon>Bacillati</taxon>
        <taxon>Actinomycetota</taxon>
        <taxon>Actinomycetes</taxon>
        <taxon>Mycobacteriales</taxon>
        <taxon>Mycobacteriaceae</taxon>
        <taxon>Mycobacterium</taxon>
        <taxon>Mycobacterium avium complex (MAC)</taxon>
    </lineage>
</organism>
<dbReference type="EMBL" id="QMEV01000040">
    <property type="protein sequence ID" value="RAV08127.1"/>
    <property type="molecule type" value="Genomic_DNA"/>
</dbReference>
<name>A0A329LTR7_9MYCO</name>
<dbReference type="AlphaFoldDB" id="A0A329LTR7"/>
<protein>
    <submittedName>
        <fullName evidence="1">Uncharacterized protein</fullName>
    </submittedName>
</protein>
<accession>A0A329LTR7</accession>
<gene>
    <name evidence="1" type="ORF">DQP57_17415</name>
</gene>
<evidence type="ECO:0000313" key="2">
    <source>
        <dbReference type="Proteomes" id="UP000250915"/>
    </source>
</evidence>
<comment type="caution">
    <text evidence="1">The sequence shown here is derived from an EMBL/GenBank/DDBJ whole genome shotgun (WGS) entry which is preliminary data.</text>
</comment>